<dbReference type="GO" id="GO:0005634">
    <property type="term" value="C:nucleus"/>
    <property type="evidence" value="ECO:0007669"/>
    <property type="project" value="TreeGrafter"/>
</dbReference>
<dbReference type="PANTHER" id="PTHR31531">
    <property type="entry name" value="E3 UBIQUITIN-PROTEIN LIGASE E3D FAMILY MEMBER"/>
    <property type="match status" value="1"/>
</dbReference>
<dbReference type="GO" id="GO:0000151">
    <property type="term" value="C:ubiquitin ligase complex"/>
    <property type="evidence" value="ECO:0007669"/>
    <property type="project" value="TreeGrafter"/>
</dbReference>
<dbReference type="GO" id="GO:0030332">
    <property type="term" value="F:cyclin binding"/>
    <property type="evidence" value="ECO:0007669"/>
    <property type="project" value="TreeGrafter"/>
</dbReference>
<dbReference type="GO" id="GO:0051865">
    <property type="term" value="P:protein autoubiquitination"/>
    <property type="evidence" value="ECO:0007669"/>
    <property type="project" value="TreeGrafter"/>
</dbReference>
<protein>
    <submittedName>
        <fullName evidence="1">Uncharacterized protein</fullName>
    </submittedName>
</protein>
<gene>
    <name evidence="1" type="ORF">HK100_001007</name>
</gene>
<dbReference type="AlphaFoldDB" id="A0AAD5T0B5"/>
<name>A0AAD5T0B5_9FUNG</name>
<dbReference type="GO" id="GO:0006513">
    <property type="term" value="P:protein monoubiquitination"/>
    <property type="evidence" value="ECO:0007669"/>
    <property type="project" value="TreeGrafter"/>
</dbReference>
<dbReference type="GO" id="GO:0000209">
    <property type="term" value="P:protein polyubiquitination"/>
    <property type="evidence" value="ECO:0007669"/>
    <property type="project" value="TreeGrafter"/>
</dbReference>
<dbReference type="Pfam" id="PF09814">
    <property type="entry name" value="HECT_2"/>
    <property type="match status" value="1"/>
</dbReference>
<dbReference type="EMBL" id="JADGJH010001216">
    <property type="protein sequence ID" value="KAJ3116642.1"/>
    <property type="molecule type" value="Genomic_DNA"/>
</dbReference>
<dbReference type="GO" id="GO:0043161">
    <property type="term" value="P:proteasome-mediated ubiquitin-dependent protein catabolic process"/>
    <property type="evidence" value="ECO:0007669"/>
    <property type="project" value="TreeGrafter"/>
</dbReference>
<accession>A0AAD5T0B5</accession>
<sequence>MKEVDVNVCVLSSLSHSQSRSHSSTGRLSVRISVDTMRFPFSVLSAQQVAVSAGQIVVLIVLPAGLRVNTASAKVALLEECFAMTASASTADAPDSQATDADSLMETIAALSCNHCAAPLTRHAAFSLPPAALPSEHWHELLDCWACHQEDYTPLLTAATKNNKSFVFAARRHRLLVARSHLLVHEDDLSADALHMTHTPISDEHEVQLIPLQQTPPYG</sequence>
<evidence type="ECO:0000313" key="1">
    <source>
        <dbReference type="EMBL" id="KAJ3116642.1"/>
    </source>
</evidence>
<comment type="caution">
    <text evidence="1">The sequence shown here is derived from an EMBL/GenBank/DDBJ whole genome shotgun (WGS) entry which is preliminary data.</text>
</comment>
<keyword evidence="2" id="KW-1185">Reference proteome</keyword>
<reference evidence="1" key="1">
    <citation type="submission" date="2020-05" db="EMBL/GenBank/DDBJ databases">
        <title>Phylogenomic resolution of chytrid fungi.</title>
        <authorList>
            <person name="Stajich J.E."/>
            <person name="Amses K."/>
            <person name="Simmons R."/>
            <person name="Seto K."/>
            <person name="Myers J."/>
            <person name="Bonds A."/>
            <person name="Quandt C.A."/>
            <person name="Barry K."/>
            <person name="Liu P."/>
            <person name="Grigoriev I."/>
            <person name="Longcore J.E."/>
            <person name="James T.Y."/>
        </authorList>
    </citation>
    <scope>NUCLEOTIDE SEQUENCE</scope>
    <source>
        <strain evidence="1">JEL0513</strain>
    </source>
</reference>
<dbReference type="Proteomes" id="UP001211907">
    <property type="component" value="Unassembled WGS sequence"/>
</dbReference>
<dbReference type="GO" id="GO:0061630">
    <property type="term" value="F:ubiquitin protein ligase activity"/>
    <property type="evidence" value="ECO:0007669"/>
    <property type="project" value="TreeGrafter"/>
</dbReference>
<evidence type="ECO:0000313" key="2">
    <source>
        <dbReference type="Proteomes" id="UP001211907"/>
    </source>
</evidence>
<dbReference type="GO" id="GO:0031624">
    <property type="term" value="F:ubiquitin conjugating enzyme binding"/>
    <property type="evidence" value="ECO:0007669"/>
    <property type="project" value="TreeGrafter"/>
</dbReference>
<dbReference type="PANTHER" id="PTHR31531:SF2">
    <property type="entry name" value="E3 UBIQUITIN-PROTEIN LIGASE E3D"/>
    <property type="match status" value="1"/>
</dbReference>
<dbReference type="GO" id="GO:0005829">
    <property type="term" value="C:cytosol"/>
    <property type="evidence" value="ECO:0007669"/>
    <property type="project" value="TreeGrafter"/>
</dbReference>
<dbReference type="InterPro" id="IPR019193">
    <property type="entry name" value="UBQ-conj_enz_E2-bd_prot"/>
</dbReference>
<proteinExistence type="predicted"/>
<organism evidence="1 2">
    <name type="scientific">Physocladia obscura</name>
    <dbReference type="NCBI Taxonomy" id="109957"/>
    <lineage>
        <taxon>Eukaryota</taxon>
        <taxon>Fungi</taxon>
        <taxon>Fungi incertae sedis</taxon>
        <taxon>Chytridiomycota</taxon>
        <taxon>Chytridiomycota incertae sedis</taxon>
        <taxon>Chytridiomycetes</taxon>
        <taxon>Chytridiales</taxon>
        <taxon>Chytriomycetaceae</taxon>
        <taxon>Physocladia</taxon>
    </lineage>
</organism>